<feature type="transmembrane region" description="Helical" evidence="1">
    <location>
        <begin position="163"/>
        <end position="188"/>
    </location>
</feature>
<name>A0A4U2Z584_9BACT</name>
<gene>
    <name evidence="2" type="ORF">FCU45_08615</name>
</gene>
<keyword evidence="1" id="KW-0812">Transmembrane</keyword>
<comment type="caution">
    <text evidence="2">The sequence shown here is derived from an EMBL/GenBank/DDBJ whole genome shotgun (WGS) entry which is preliminary data.</text>
</comment>
<evidence type="ECO:0000313" key="3">
    <source>
        <dbReference type="Proteomes" id="UP000309561"/>
    </source>
</evidence>
<evidence type="ECO:0008006" key="4">
    <source>
        <dbReference type="Google" id="ProtNLM"/>
    </source>
</evidence>
<accession>A0A4U2Z584</accession>
<dbReference type="CDD" id="cd18773">
    <property type="entry name" value="PDC1_HK_sensor"/>
    <property type="match status" value="1"/>
</dbReference>
<dbReference type="RefSeq" id="WP_137014321.1">
    <property type="nucleotide sequence ID" value="NZ_SZPX01000006.1"/>
</dbReference>
<proteinExistence type="predicted"/>
<evidence type="ECO:0000313" key="2">
    <source>
        <dbReference type="EMBL" id="TKI69014.1"/>
    </source>
</evidence>
<keyword evidence="1" id="KW-1133">Transmembrane helix</keyword>
<dbReference type="Proteomes" id="UP000309561">
    <property type="component" value="Unassembled WGS sequence"/>
</dbReference>
<dbReference type="AlphaFoldDB" id="A0A4U2Z584"/>
<reference evidence="2 3" key="1">
    <citation type="submission" date="2019-04" db="EMBL/GenBank/DDBJ databases">
        <title>Sulfurimonas crateris sp. nov. a facultative anaerobic sulfur-oxidizing chemolithautotrophic bacterium isolated from a terrestrial mud vulcano.</title>
        <authorList>
            <person name="Ratnikova N.M."/>
            <person name="Slobodkin A.I."/>
            <person name="Merkel A.Y."/>
            <person name="Novikov A."/>
            <person name="Bonch-Osmolovskaya E.A."/>
            <person name="Slobodkina G.B."/>
        </authorList>
    </citation>
    <scope>NUCLEOTIDE SEQUENCE [LARGE SCALE GENOMIC DNA]</scope>
    <source>
        <strain evidence="2 3">SN118</strain>
    </source>
</reference>
<feature type="transmembrane region" description="Helical" evidence="1">
    <location>
        <begin position="271"/>
        <end position="292"/>
    </location>
</feature>
<dbReference type="SUPFAM" id="SSF103190">
    <property type="entry name" value="Sensory domain-like"/>
    <property type="match status" value="1"/>
</dbReference>
<dbReference type="InterPro" id="IPR029151">
    <property type="entry name" value="Sensor-like_sf"/>
</dbReference>
<feature type="transmembrane region" description="Helical" evidence="1">
    <location>
        <begin position="200"/>
        <end position="221"/>
    </location>
</feature>
<organism evidence="2 3">
    <name type="scientific">Sulfurimonas crateris</name>
    <dbReference type="NCBI Taxonomy" id="2574727"/>
    <lineage>
        <taxon>Bacteria</taxon>
        <taxon>Pseudomonadati</taxon>
        <taxon>Campylobacterota</taxon>
        <taxon>Epsilonproteobacteria</taxon>
        <taxon>Campylobacterales</taxon>
        <taxon>Sulfurimonadaceae</taxon>
        <taxon>Sulfurimonas</taxon>
    </lineage>
</organism>
<evidence type="ECO:0000256" key="1">
    <source>
        <dbReference type="SAM" id="Phobius"/>
    </source>
</evidence>
<protein>
    <recommendedName>
        <fullName evidence="4">General glycosylation pathway protein</fullName>
    </recommendedName>
</protein>
<sequence length="301" mass="34176">MVISDIQNFSEGRTKARAYFCYLFSKNIQNRLPSLSVESIMPRLFKIKADLENCDGVYLLDHRGVQVSPTFTATGQIDDDVGRIRSDRAYYYRAVREGRCTITDPYPSLITGDLCVTASQPVYDEHGELKYVACLDMPLREVIKISRSSRFDKFFTSLFKYSYAIFSFALIAVAVLLFFKGIQSFFVYEISPSHFKIKDVFEATILITLALAIFDLAKTLIEEEILGRNKENSISGPHKTMVRFLGSIIIALSIEALMLVFKFAITDPEKLVYAMYIVAGVAMLLITLAIYIKFTKLKIDE</sequence>
<dbReference type="Gene3D" id="3.30.450.20">
    <property type="entry name" value="PAS domain"/>
    <property type="match status" value="1"/>
</dbReference>
<dbReference type="EMBL" id="SZPX01000006">
    <property type="protein sequence ID" value="TKI69014.1"/>
    <property type="molecule type" value="Genomic_DNA"/>
</dbReference>
<keyword evidence="3" id="KW-1185">Reference proteome</keyword>
<feature type="transmembrane region" description="Helical" evidence="1">
    <location>
        <begin position="242"/>
        <end position="265"/>
    </location>
</feature>
<dbReference type="OrthoDB" id="5338382at2"/>
<keyword evidence="1" id="KW-0472">Membrane</keyword>